<dbReference type="Gene3D" id="3.60.15.10">
    <property type="entry name" value="Ribonuclease Z/Hydroxyacylglutathione hydrolase-like"/>
    <property type="match status" value="1"/>
</dbReference>
<keyword evidence="1 4" id="KW-0378">Hydrolase</keyword>
<evidence type="ECO:0000259" key="3">
    <source>
        <dbReference type="SMART" id="SM01027"/>
    </source>
</evidence>
<dbReference type="EMBL" id="JBHSFW010000005">
    <property type="protein sequence ID" value="MFC4619107.1"/>
    <property type="molecule type" value="Genomic_DNA"/>
</dbReference>
<reference evidence="5" key="1">
    <citation type="journal article" date="2019" name="Int. J. Syst. Evol. Microbiol.">
        <title>The Global Catalogue of Microorganisms (GCM) 10K type strain sequencing project: providing services to taxonomists for standard genome sequencing and annotation.</title>
        <authorList>
            <consortium name="The Broad Institute Genomics Platform"/>
            <consortium name="The Broad Institute Genome Sequencing Center for Infectious Disease"/>
            <person name="Wu L."/>
            <person name="Ma J."/>
        </authorList>
    </citation>
    <scope>NUCLEOTIDE SEQUENCE [LARGE SCALE GENOMIC DNA]</scope>
    <source>
        <strain evidence="5">CGMCC 1.16306</strain>
    </source>
</reference>
<dbReference type="RefSeq" id="WP_376846206.1">
    <property type="nucleotide sequence ID" value="NZ_JBHSFW010000005.1"/>
</dbReference>
<organism evidence="4 5">
    <name type="scientific">Camelliibacillus cellulosilyticus</name>
    <dbReference type="NCBI Taxonomy" id="2174486"/>
    <lineage>
        <taxon>Bacteria</taxon>
        <taxon>Bacillati</taxon>
        <taxon>Bacillota</taxon>
        <taxon>Bacilli</taxon>
        <taxon>Bacillales</taxon>
        <taxon>Sporolactobacillaceae</taxon>
        <taxon>Camelliibacillus</taxon>
    </lineage>
</organism>
<dbReference type="InterPro" id="IPR001279">
    <property type="entry name" value="Metallo-B-lactamas"/>
</dbReference>
<dbReference type="SMART" id="SM00849">
    <property type="entry name" value="Lactamase_B"/>
    <property type="match status" value="1"/>
</dbReference>
<name>A0ABV9GPE5_9BACL</name>
<dbReference type="Pfam" id="PF10996">
    <property type="entry name" value="Beta-Casp"/>
    <property type="match status" value="1"/>
</dbReference>
<comment type="caution">
    <text evidence="4">The sequence shown here is derived from an EMBL/GenBank/DDBJ whole genome shotgun (WGS) entry which is preliminary data.</text>
</comment>
<keyword evidence="5" id="KW-1185">Reference proteome</keyword>
<dbReference type="Proteomes" id="UP001596022">
    <property type="component" value="Unassembled WGS sequence"/>
</dbReference>
<protein>
    <submittedName>
        <fullName evidence="4">MBL fold metallo-hydrolase</fullName>
        <ecNumber evidence="4">3.-.-.-</ecNumber>
    </submittedName>
</protein>
<dbReference type="InterPro" id="IPR050698">
    <property type="entry name" value="MBL"/>
</dbReference>
<dbReference type="Pfam" id="PF16661">
    <property type="entry name" value="Lactamase_B_6"/>
    <property type="match status" value="1"/>
</dbReference>
<dbReference type="CDD" id="cd16295">
    <property type="entry name" value="TTHA0252-CPSF-like_MBL-fold"/>
    <property type="match status" value="1"/>
</dbReference>
<evidence type="ECO:0000259" key="2">
    <source>
        <dbReference type="SMART" id="SM00849"/>
    </source>
</evidence>
<gene>
    <name evidence="4" type="ORF">ACFO4N_10315</name>
</gene>
<dbReference type="InterPro" id="IPR036866">
    <property type="entry name" value="RibonucZ/Hydroxyglut_hydro"/>
</dbReference>
<dbReference type="PANTHER" id="PTHR11203">
    <property type="entry name" value="CLEAVAGE AND POLYADENYLATION SPECIFICITY FACTOR FAMILY MEMBER"/>
    <property type="match status" value="1"/>
</dbReference>
<feature type="domain" description="Metallo-beta-lactamase" evidence="2">
    <location>
        <begin position="13"/>
        <end position="225"/>
    </location>
</feature>
<dbReference type="SUPFAM" id="SSF56281">
    <property type="entry name" value="Metallo-hydrolase/oxidoreductase"/>
    <property type="match status" value="1"/>
</dbReference>
<evidence type="ECO:0000313" key="5">
    <source>
        <dbReference type="Proteomes" id="UP001596022"/>
    </source>
</evidence>
<dbReference type="Pfam" id="PF07521">
    <property type="entry name" value="RMMBL"/>
    <property type="match status" value="1"/>
</dbReference>
<accession>A0ABV9GPE5</accession>
<dbReference type="InterPro" id="IPR022712">
    <property type="entry name" value="Beta_Casp"/>
</dbReference>
<dbReference type="SMART" id="SM01027">
    <property type="entry name" value="Beta-Casp"/>
    <property type="match status" value="1"/>
</dbReference>
<evidence type="ECO:0000313" key="4">
    <source>
        <dbReference type="EMBL" id="MFC4619107.1"/>
    </source>
</evidence>
<dbReference type="InterPro" id="IPR011108">
    <property type="entry name" value="RMMBL"/>
</dbReference>
<sequence>MKVRILGGGSEIGASCLHIEMAGTSLIIDAGMRMHGENVLPAFGMLEHLPRPEAILVTHAHADHIGALPVLHTLYPDAPIYATPPTRDLMALMMRDAYKILKEQTAAQERLMPYTETEMKQALETVRFLPANNKMKIGDLSMKVYRAGHILGAVMFLIEGGGERLLVTGDLSFRGGRTIPSAQVPPDVHPDVVVMESTYGNRLHTDRHTEEKRLAENVAEVVEAGGFALIPAFALGRAQEVLLVLQDYMDRGLIPEFPIYVDGLVTPVSRIYRDYPQFLKGPVRHRIQTHGDAFLTEGRCIAVGAKEREKVISGKPACIVASSGMLTGGASAWYAEKLVSESKNAIFITGYQDEESPGRKLLALADGEDNKLEINGSTYEVACRVDKYGLSAHADATEMTRFIETLEPTHTLLVHGDDDARDELARRIDAVFNPMLVENGETYAFEKRRSGQGVVGKRRRQDPDRARLHNLIGSVVLYKGSEEDAFKTAICMNVHPKALVIFGESPKGKTVKITLSQLVDVVTKWNEPIEAFQSAAIDVLTFSRPYLEGLAWDRVPEHILSLQEICQALGVSDFHHQLAVALALQCLPEERRFLDPEGTVGYKLDDELKRELTDLSLPIQGLKTNPALAMDAVRSILSEHPRFLRCGVEHPQTPDERIVVTFDFPDAVSEAERKKIVEEVWRKTGWPLAFSDSVKQDAFQPLIESLINKAIDTPSIYTAERRVMIKEQMPSDAEEIAAAFRQTTGFDLSFTDGDEPKTQQMTAAAAAAYRPSGNREPMEINQAIAHAKAWAAEQGVKIYKAGVKRLEGVAVMELHFITPEVAAHYKEGMATLASEIGMAVTYAKQPKQNEVIRLTKALVPQHWQMKGNPSLHIDKAVVEIKAMAAPASEEIAAISEAIVEQTGYTLKVNG</sequence>
<dbReference type="GO" id="GO:0016787">
    <property type="term" value="F:hydrolase activity"/>
    <property type="evidence" value="ECO:0007669"/>
    <property type="project" value="UniProtKB-KW"/>
</dbReference>
<dbReference type="PANTHER" id="PTHR11203:SF37">
    <property type="entry name" value="INTEGRATOR COMPLEX SUBUNIT 11"/>
    <property type="match status" value="1"/>
</dbReference>
<dbReference type="Gene3D" id="3.40.50.10890">
    <property type="match status" value="1"/>
</dbReference>
<dbReference type="EC" id="3.-.-.-" evidence="4"/>
<evidence type="ECO:0000256" key="1">
    <source>
        <dbReference type="ARBA" id="ARBA00022801"/>
    </source>
</evidence>
<feature type="domain" description="Beta-Casp" evidence="3">
    <location>
        <begin position="238"/>
        <end position="361"/>
    </location>
</feature>
<proteinExistence type="predicted"/>